<accession>A0ABW4ZEN5</accession>
<evidence type="ECO:0000256" key="2">
    <source>
        <dbReference type="ARBA" id="ARBA00023082"/>
    </source>
</evidence>
<gene>
    <name evidence="6" type="ORF">ACFSW8_16410</name>
</gene>
<feature type="domain" description="HTH luxR-type" evidence="5">
    <location>
        <begin position="162"/>
        <end position="189"/>
    </location>
</feature>
<evidence type="ECO:0000313" key="7">
    <source>
        <dbReference type="Proteomes" id="UP001597389"/>
    </source>
</evidence>
<dbReference type="Pfam" id="PF04542">
    <property type="entry name" value="Sigma70_r2"/>
    <property type="match status" value="1"/>
</dbReference>
<evidence type="ECO:0000313" key="6">
    <source>
        <dbReference type="EMBL" id="MFD2160489.1"/>
    </source>
</evidence>
<dbReference type="PROSITE" id="PS00622">
    <property type="entry name" value="HTH_LUXR_1"/>
    <property type="match status" value="1"/>
</dbReference>
<protein>
    <submittedName>
        <fullName evidence="6">RNA polymerase sigma factor</fullName>
    </submittedName>
</protein>
<dbReference type="PANTHER" id="PTHR43133:SF8">
    <property type="entry name" value="RNA POLYMERASE SIGMA FACTOR HI_1459-RELATED"/>
    <property type="match status" value="1"/>
</dbReference>
<reference evidence="7" key="1">
    <citation type="journal article" date="2019" name="Int. J. Syst. Evol. Microbiol.">
        <title>The Global Catalogue of Microorganisms (GCM) 10K type strain sequencing project: providing services to taxonomists for standard genome sequencing and annotation.</title>
        <authorList>
            <consortium name="The Broad Institute Genomics Platform"/>
            <consortium name="The Broad Institute Genome Sequencing Center for Infectious Disease"/>
            <person name="Wu L."/>
            <person name="Ma J."/>
        </authorList>
    </citation>
    <scope>NUCLEOTIDE SEQUENCE [LARGE SCALE GENOMIC DNA]</scope>
    <source>
        <strain evidence="7">CCUG 57942</strain>
    </source>
</reference>
<keyword evidence="4" id="KW-0804">Transcription</keyword>
<dbReference type="InterPro" id="IPR014284">
    <property type="entry name" value="RNA_pol_sigma-70_dom"/>
</dbReference>
<dbReference type="SUPFAM" id="SSF88946">
    <property type="entry name" value="Sigma2 domain of RNA polymerase sigma factors"/>
    <property type="match status" value="1"/>
</dbReference>
<organism evidence="6 7">
    <name type="scientific">Rubritalea tangerina</name>
    <dbReference type="NCBI Taxonomy" id="430798"/>
    <lineage>
        <taxon>Bacteria</taxon>
        <taxon>Pseudomonadati</taxon>
        <taxon>Verrucomicrobiota</taxon>
        <taxon>Verrucomicrobiia</taxon>
        <taxon>Verrucomicrobiales</taxon>
        <taxon>Rubritaleaceae</taxon>
        <taxon>Rubritalea</taxon>
    </lineage>
</organism>
<dbReference type="InterPro" id="IPR007627">
    <property type="entry name" value="RNA_pol_sigma70_r2"/>
</dbReference>
<sequence>MTELGWDDGSPMEDTRQTLIIRLQSLNDDEAWSVFHDAYSRYIYAVLRRVGIPHEDTGDLQQMILVKLWKKIPGYEYQPDRAMFRTWLGRVIKNTAIDWIRGKKPEGIVFDESVERSVMREEVLDTIIQKEWQTYVSNVAMQNVRRDITEQSVEIFELSLKGVDADEIAVQYGLKRNSVYRIIARVRERLVVEINEIRRELE</sequence>
<dbReference type="InterPro" id="IPR013325">
    <property type="entry name" value="RNA_pol_sigma_r2"/>
</dbReference>
<keyword evidence="2" id="KW-0731">Sigma factor</keyword>
<dbReference type="EMBL" id="JBHUJB010000083">
    <property type="protein sequence ID" value="MFD2160489.1"/>
    <property type="molecule type" value="Genomic_DNA"/>
</dbReference>
<keyword evidence="1" id="KW-0805">Transcription regulation</keyword>
<proteinExistence type="predicted"/>
<evidence type="ECO:0000256" key="1">
    <source>
        <dbReference type="ARBA" id="ARBA00023015"/>
    </source>
</evidence>
<evidence type="ECO:0000256" key="3">
    <source>
        <dbReference type="ARBA" id="ARBA00023125"/>
    </source>
</evidence>
<name>A0ABW4ZEN5_9BACT</name>
<dbReference type="RefSeq" id="WP_377088042.1">
    <property type="nucleotide sequence ID" value="NZ_JBHSJL010000014.1"/>
</dbReference>
<evidence type="ECO:0000259" key="5">
    <source>
        <dbReference type="PROSITE" id="PS00622"/>
    </source>
</evidence>
<dbReference type="InterPro" id="IPR039425">
    <property type="entry name" value="RNA_pol_sigma-70-like"/>
</dbReference>
<keyword evidence="3" id="KW-0238">DNA-binding</keyword>
<evidence type="ECO:0000256" key="4">
    <source>
        <dbReference type="ARBA" id="ARBA00023163"/>
    </source>
</evidence>
<dbReference type="InterPro" id="IPR000792">
    <property type="entry name" value="Tscrpt_reg_LuxR_C"/>
</dbReference>
<comment type="caution">
    <text evidence="6">The sequence shown here is derived from an EMBL/GenBank/DDBJ whole genome shotgun (WGS) entry which is preliminary data.</text>
</comment>
<dbReference type="PANTHER" id="PTHR43133">
    <property type="entry name" value="RNA POLYMERASE ECF-TYPE SIGMA FACTO"/>
    <property type="match status" value="1"/>
</dbReference>
<dbReference type="Proteomes" id="UP001597389">
    <property type="component" value="Unassembled WGS sequence"/>
</dbReference>
<dbReference type="Gene3D" id="1.10.1740.10">
    <property type="match status" value="1"/>
</dbReference>
<dbReference type="NCBIfam" id="TIGR02937">
    <property type="entry name" value="sigma70-ECF"/>
    <property type="match status" value="1"/>
</dbReference>
<keyword evidence="7" id="KW-1185">Reference proteome</keyword>